<evidence type="ECO:0000256" key="2">
    <source>
        <dbReference type="ARBA" id="ARBA00022649"/>
    </source>
</evidence>
<dbReference type="RefSeq" id="WP_200238144.1">
    <property type="nucleotide sequence ID" value="NZ_JAENGP010000015.1"/>
</dbReference>
<dbReference type="Proteomes" id="UP000635316">
    <property type="component" value="Unassembled WGS sequence"/>
</dbReference>
<keyword evidence="7" id="KW-0346">Stress response</keyword>
<name>A0ABS1EGE2_9BURK</name>
<reference evidence="8 9" key="1">
    <citation type="submission" date="2020-12" db="EMBL/GenBank/DDBJ databases">
        <authorList>
            <person name="Lu T."/>
            <person name="Wang Q."/>
            <person name="Han X."/>
        </authorList>
    </citation>
    <scope>NUCLEOTIDE SEQUENCE [LARGE SCALE GENOMIC DNA]</scope>
    <source>
        <strain evidence="8 9">WQ 585</strain>
    </source>
</reference>
<keyword evidence="5" id="KW-0378">Hydrolase</keyword>
<keyword evidence="2" id="KW-1277">Toxin-antitoxin system</keyword>
<accession>A0ABS1EGE2</accession>
<evidence type="ECO:0000313" key="9">
    <source>
        <dbReference type="Proteomes" id="UP000635316"/>
    </source>
</evidence>
<evidence type="ECO:0000313" key="8">
    <source>
        <dbReference type="EMBL" id="MBK1782077.1"/>
    </source>
</evidence>
<dbReference type="SUPFAM" id="SSF54786">
    <property type="entry name" value="YcfA/nrd intein domain"/>
    <property type="match status" value="1"/>
</dbReference>
<evidence type="ECO:0000256" key="3">
    <source>
        <dbReference type="ARBA" id="ARBA00022722"/>
    </source>
</evidence>
<gene>
    <name evidence="8" type="ORF">JHL22_12725</name>
</gene>
<keyword evidence="3" id="KW-0540">Nuclease</keyword>
<dbReference type="Pfam" id="PF07927">
    <property type="entry name" value="HicA_toxin"/>
    <property type="match status" value="1"/>
</dbReference>
<keyword evidence="9" id="KW-1185">Reference proteome</keyword>
<protein>
    <submittedName>
        <fullName evidence="8">Type II toxin-antitoxin system HicA family toxin</fullName>
    </submittedName>
</protein>
<evidence type="ECO:0000256" key="1">
    <source>
        <dbReference type="ARBA" id="ARBA00006620"/>
    </source>
</evidence>
<sequence>MKYSEFRKWLEKQGATFQAHRSGSSHFRVTLNGKTTIFPYHGSREIGTGLVHKIKKDLGIK</sequence>
<dbReference type="InterPro" id="IPR038570">
    <property type="entry name" value="HicA_sf"/>
</dbReference>
<keyword evidence="4" id="KW-0255">Endonuclease</keyword>
<dbReference type="Gene3D" id="3.30.920.30">
    <property type="entry name" value="Hypothetical protein"/>
    <property type="match status" value="1"/>
</dbReference>
<dbReference type="EMBL" id="JAENGP010000015">
    <property type="protein sequence ID" value="MBK1782077.1"/>
    <property type="molecule type" value="Genomic_DNA"/>
</dbReference>
<evidence type="ECO:0000256" key="5">
    <source>
        <dbReference type="ARBA" id="ARBA00022801"/>
    </source>
</evidence>
<dbReference type="InterPro" id="IPR012933">
    <property type="entry name" value="HicA_mRNA_interferase"/>
</dbReference>
<keyword evidence="6" id="KW-0694">RNA-binding</keyword>
<comment type="similarity">
    <text evidence="1">Belongs to the HicA mRNA interferase family.</text>
</comment>
<evidence type="ECO:0000256" key="6">
    <source>
        <dbReference type="ARBA" id="ARBA00022884"/>
    </source>
</evidence>
<evidence type="ECO:0000256" key="4">
    <source>
        <dbReference type="ARBA" id="ARBA00022759"/>
    </source>
</evidence>
<comment type="caution">
    <text evidence="8">The sequence shown here is derived from an EMBL/GenBank/DDBJ whole genome shotgun (WGS) entry which is preliminary data.</text>
</comment>
<proteinExistence type="inferred from homology"/>
<evidence type="ECO:0000256" key="7">
    <source>
        <dbReference type="ARBA" id="ARBA00023016"/>
    </source>
</evidence>
<organism evidence="8 9">
    <name type="scientific">Advenella mandrilli</name>
    <dbReference type="NCBI Taxonomy" id="2800330"/>
    <lineage>
        <taxon>Bacteria</taxon>
        <taxon>Pseudomonadati</taxon>
        <taxon>Pseudomonadota</taxon>
        <taxon>Betaproteobacteria</taxon>
        <taxon>Burkholderiales</taxon>
        <taxon>Alcaligenaceae</taxon>
    </lineage>
</organism>